<dbReference type="STRING" id="652787.SAMN05216490_0346"/>
<feature type="transmembrane region" description="Helical" evidence="1">
    <location>
        <begin position="260"/>
        <end position="277"/>
    </location>
</feature>
<name>A0A1H1NL19_MUCMA</name>
<protein>
    <recommendedName>
        <fullName evidence="4">Beta-carotene 15,15'-monooxygenase</fullName>
    </recommendedName>
</protein>
<feature type="transmembrane region" description="Helical" evidence="1">
    <location>
        <begin position="12"/>
        <end position="31"/>
    </location>
</feature>
<organism evidence="2 3">
    <name type="scientific">Mucilaginibacter mallensis</name>
    <dbReference type="NCBI Taxonomy" id="652787"/>
    <lineage>
        <taxon>Bacteria</taxon>
        <taxon>Pseudomonadati</taxon>
        <taxon>Bacteroidota</taxon>
        <taxon>Sphingobacteriia</taxon>
        <taxon>Sphingobacteriales</taxon>
        <taxon>Sphingobacteriaceae</taxon>
        <taxon>Mucilaginibacter</taxon>
    </lineage>
</organism>
<feature type="transmembrane region" description="Helical" evidence="1">
    <location>
        <begin position="146"/>
        <end position="172"/>
    </location>
</feature>
<feature type="transmembrane region" description="Helical" evidence="1">
    <location>
        <begin position="93"/>
        <end position="126"/>
    </location>
</feature>
<feature type="transmembrane region" description="Helical" evidence="1">
    <location>
        <begin position="226"/>
        <end position="244"/>
    </location>
</feature>
<sequence>MIVRAFRTLNPLSIIWLIILLFVLRVGYAYHAPANISVAFLEPFVRLLIPVSYEHLFSTGVNIFLAGVLVLIQALLLNYLVNRYNLLGKPTFLPALMYITISGLFTPFLLLSPPLICNFLVIWMLFKLFNLYKGEDAKSTAYDLGMIVAIGSLIYFPFIYLFLVIWIALIIFKPFNWREWIAGVLGYATIYFFLAVFYYLNNRIGEFSSIWLPLGTKFPNKINIDYYNYLVLIPVIIILFLCFVKLRENFFRSYVQVRKSFQLLFFIFLIAGLSFYVKAEFNLNHFLLCAIPAAIFFAYYFLYATNKWVFETLFFLLLVSIIYFQFNTF</sequence>
<dbReference type="Pfam" id="PF19992">
    <property type="entry name" value="DUF6427"/>
    <property type="match status" value="1"/>
</dbReference>
<dbReference type="EMBL" id="LT629740">
    <property type="protein sequence ID" value="SDR99560.1"/>
    <property type="molecule type" value="Genomic_DNA"/>
</dbReference>
<evidence type="ECO:0000256" key="1">
    <source>
        <dbReference type="SAM" id="Phobius"/>
    </source>
</evidence>
<dbReference type="AlphaFoldDB" id="A0A1H1NL19"/>
<dbReference type="RefSeq" id="WP_232009370.1">
    <property type="nucleotide sequence ID" value="NZ_LT629740.1"/>
</dbReference>
<evidence type="ECO:0000313" key="2">
    <source>
        <dbReference type="EMBL" id="SDR99560.1"/>
    </source>
</evidence>
<gene>
    <name evidence="2" type="ORF">SAMN05216490_0346</name>
</gene>
<keyword evidence="1" id="KW-0472">Membrane</keyword>
<keyword evidence="1" id="KW-0812">Transmembrane</keyword>
<keyword evidence="3" id="KW-1185">Reference proteome</keyword>
<dbReference type="InterPro" id="IPR045625">
    <property type="entry name" value="DUF6427"/>
</dbReference>
<accession>A0A1H1NL19</accession>
<feature type="transmembrane region" description="Helical" evidence="1">
    <location>
        <begin position="283"/>
        <end position="301"/>
    </location>
</feature>
<feature type="transmembrane region" description="Helical" evidence="1">
    <location>
        <begin position="61"/>
        <end position="81"/>
    </location>
</feature>
<evidence type="ECO:0008006" key="4">
    <source>
        <dbReference type="Google" id="ProtNLM"/>
    </source>
</evidence>
<feature type="transmembrane region" description="Helical" evidence="1">
    <location>
        <begin position="308"/>
        <end position="326"/>
    </location>
</feature>
<feature type="transmembrane region" description="Helical" evidence="1">
    <location>
        <begin position="179"/>
        <end position="200"/>
    </location>
</feature>
<dbReference type="Proteomes" id="UP000199679">
    <property type="component" value="Chromosome I"/>
</dbReference>
<proteinExistence type="predicted"/>
<evidence type="ECO:0000313" key="3">
    <source>
        <dbReference type="Proteomes" id="UP000199679"/>
    </source>
</evidence>
<reference evidence="2 3" key="1">
    <citation type="submission" date="2016-10" db="EMBL/GenBank/DDBJ databases">
        <authorList>
            <person name="de Groot N.N."/>
        </authorList>
    </citation>
    <scope>NUCLEOTIDE SEQUENCE [LARGE SCALE GENOMIC DNA]</scope>
    <source>
        <strain evidence="2 3">MP1X4</strain>
    </source>
</reference>
<keyword evidence="1" id="KW-1133">Transmembrane helix</keyword>